<evidence type="ECO:0008006" key="4">
    <source>
        <dbReference type="Google" id="ProtNLM"/>
    </source>
</evidence>
<evidence type="ECO:0000256" key="1">
    <source>
        <dbReference type="SAM" id="MobiDB-lite"/>
    </source>
</evidence>
<organism evidence="2 3">
    <name type="scientific">Spirulina subsalsa FACHB-351</name>
    <dbReference type="NCBI Taxonomy" id="234711"/>
    <lineage>
        <taxon>Bacteria</taxon>
        <taxon>Bacillati</taxon>
        <taxon>Cyanobacteriota</taxon>
        <taxon>Cyanophyceae</taxon>
        <taxon>Spirulinales</taxon>
        <taxon>Spirulinaceae</taxon>
        <taxon>Spirulina</taxon>
    </lineage>
</organism>
<accession>A0ABT3L6B9</accession>
<proteinExistence type="predicted"/>
<keyword evidence="3" id="KW-1185">Reference proteome</keyword>
<evidence type="ECO:0000313" key="2">
    <source>
        <dbReference type="EMBL" id="MCW6037053.1"/>
    </source>
</evidence>
<dbReference type="RefSeq" id="WP_265264885.1">
    <property type="nucleotide sequence ID" value="NZ_JAIHOM010000055.1"/>
</dbReference>
<evidence type="ECO:0000313" key="3">
    <source>
        <dbReference type="Proteomes" id="UP001526426"/>
    </source>
</evidence>
<protein>
    <recommendedName>
        <fullName evidence="4">PEP-CTERM sorting domain-containing protein</fullName>
    </recommendedName>
</protein>
<feature type="region of interest" description="Disordered" evidence="1">
    <location>
        <begin position="260"/>
        <end position="279"/>
    </location>
</feature>
<gene>
    <name evidence="2" type="ORF">K4A83_12355</name>
</gene>
<reference evidence="2 3" key="1">
    <citation type="submission" date="2021-08" db="EMBL/GenBank/DDBJ databases">
        <title>Draft genome sequence of Spirulina subsalsa with high tolerance to salinity and hype-accumulation of phycocyanin.</title>
        <authorList>
            <person name="Pei H."/>
            <person name="Jiang L."/>
        </authorList>
    </citation>
    <scope>NUCLEOTIDE SEQUENCE [LARGE SCALE GENOMIC DNA]</scope>
    <source>
        <strain evidence="2 3">FACHB-351</strain>
    </source>
</reference>
<comment type="caution">
    <text evidence="2">The sequence shown here is derived from an EMBL/GenBank/DDBJ whole genome shotgun (WGS) entry which is preliminary data.</text>
</comment>
<feature type="compositionally biased region" description="Polar residues" evidence="1">
    <location>
        <begin position="260"/>
        <end position="269"/>
    </location>
</feature>
<dbReference type="EMBL" id="JAIHOM010000055">
    <property type="protein sequence ID" value="MCW6037053.1"/>
    <property type="molecule type" value="Genomic_DNA"/>
</dbReference>
<sequence length="311" mass="33562">MSLKSSLLVLTSGCLVWGWGTSAIAGTFYSMSVLGIFPTQMRVNYGDNLYNESLIFQLDETGNVTLKLYGSCTYYGMPFFPNCEQIGYGDTFAVNDQGQGIFNGLPMPNPAQAYFSPGSEAMPQLIGAGLATDLNNQGLVTFNVGNNIVPFADFTGYNTPQNTTAYLWNSQNNSWLNLGQGKAFGVNDSGQVVGSFGLWDNGELTTLAMVNNAVVNKGYNMPIQGNYDIKQLRAINNQGQIVALAEGPLGTPQIVLLNPFTPSEPNPESGNDGIVNPDPNRVPEPSFLLGLLGISLWEFWQGLRLKVKALG</sequence>
<dbReference type="Proteomes" id="UP001526426">
    <property type="component" value="Unassembled WGS sequence"/>
</dbReference>
<name>A0ABT3L6B9_9CYAN</name>